<dbReference type="PANTHER" id="PTHR42830">
    <property type="entry name" value="OSMOTICALLY INDUCIBLE FAMILY PROTEIN"/>
    <property type="match status" value="1"/>
</dbReference>
<gene>
    <name evidence="1" type="ORF">ENS64_06800</name>
</gene>
<organism evidence="1">
    <name type="scientific">Schlesneria paludicola</name>
    <dbReference type="NCBI Taxonomy" id="360056"/>
    <lineage>
        <taxon>Bacteria</taxon>
        <taxon>Pseudomonadati</taxon>
        <taxon>Planctomycetota</taxon>
        <taxon>Planctomycetia</taxon>
        <taxon>Planctomycetales</taxon>
        <taxon>Planctomycetaceae</taxon>
        <taxon>Schlesneria</taxon>
    </lineage>
</organism>
<reference evidence="1" key="1">
    <citation type="journal article" date="2020" name="mSystems">
        <title>Genome- and Community-Level Interaction Insights into Carbon Utilization and Element Cycling Functions of Hydrothermarchaeota in Hydrothermal Sediment.</title>
        <authorList>
            <person name="Zhou Z."/>
            <person name="Liu Y."/>
            <person name="Xu W."/>
            <person name="Pan J."/>
            <person name="Luo Z.H."/>
            <person name="Li M."/>
        </authorList>
    </citation>
    <scope>NUCLEOTIDE SEQUENCE [LARGE SCALE GENOMIC DNA]</scope>
    <source>
        <strain evidence="1">SpSt-508</strain>
    </source>
</reference>
<dbReference type="InterPro" id="IPR015946">
    <property type="entry name" value="KH_dom-like_a/b"/>
</dbReference>
<dbReference type="PANTHER" id="PTHR42830:SF2">
    <property type="entry name" value="OSMC_OHR FAMILY PROTEIN"/>
    <property type="match status" value="1"/>
</dbReference>
<sequence length="155" mass="16810">MASHTATILWHRNGAVFSDGKYSRGHVWKFDGGIEVPASSSPDVARPPLSVVEAVDPEEAVVAALASCHMLWFLALARKEGFVVDSYRDDPAGEMGKNAAGRTALVRITLTPRVAFTGERQPTQAEFEALHHEAHQQCYIANSLTSEVVIQPTLA</sequence>
<name>A0A7C4LLP5_9PLAN</name>
<dbReference type="Pfam" id="PF02566">
    <property type="entry name" value="OsmC"/>
    <property type="match status" value="1"/>
</dbReference>
<dbReference type="InterPro" id="IPR036102">
    <property type="entry name" value="OsmC/Ohrsf"/>
</dbReference>
<dbReference type="Gene3D" id="3.30.300.20">
    <property type="match status" value="1"/>
</dbReference>
<evidence type="ECO:0000313" key="1">
    <source>
        <dbReference type="EMBL" id="HGT38958.1"/>
    </source>
</evidence>
<dbReference type="SUPFAM" id="SSF82784">
    <property type="entry name" value="OsmC-like"/>
    <property type="match status" value="1"/>
</dbReference>
<comment type="caution">
    <text evidence="1">The sequence shown here is derived from an EMBL/GenBank/DDBJ whole genome shotgun (WGS) entry which is preliminary data.</text>
</comment>
<dbReference type="AlphaFoldDB" id="A0A7C4LLP5"/>
<dbReference type="InterPro" id="IPR052707">
    <property type="entry name" value="OsmC_Ohr_Peroxiredoxin"/>
</dbReference>
<protein>
    <submittedName>
        <fullName evidence="1">OsmC family peroxiredoxin</fullName>
    </submittedName>
</protein>
<dbReference type="InterPro" id="IPR003718">
    <property type="entry name" value="OsmC/Ohr_fam"/>
</dbReference>
<proteinExistence type="predicted"/>
<accession>A0A7C4LLP5</accession>
<dbReference type="EMBL" id="DSVQ01000012">
    <property type="protein sequence ID" value="HGT38958.1"/>
    <property type="molecule type" value="Genomic_DNA"/>
</dbReference>